<feature type="transmembrane region" description="Helical" evidence="9">
    <location>
        <begin position="400"/>
        <end position="420"/>
    </location>
</feature>
<dbReference type="AlphaFoldDB" id="A0A4P9ZF05"/>
<dbReference type="OrthoDB" id="1666796at2759"/>
<organism evidence="10 11">
    <name type="scientific">Metschnikowia bicuspidata</name>
    <dbReference type="NCBI Taxonomy" id="27322"/>
    <lineage>
        <taxon>Eukaryota</taxon>
        <taxon>Fungi</taxon>
        <taxon>Dikarya</taxon>
        <taxon>Ascomycota</taxon>
        <taxon>Saccharomycotina</taxon>
        <taxon>Pichiomycetes</taxon>
        <taxon>Metschnikowiaceae</taxon>
        <taxon>Metschnikowia</taxon>
    </lineage>
</organism>
<name>A0A4P9ZF05_9ASCO</name>
<feature type="transmembrane region" description="Helical" evidence="9">
    <location>
        <begin position="243"/>
        <end position="269"/>
    </location>
</feature>
<evidence type="ECO:0000256" key="4">
    <source>
        <dbReference type="ARBA" id="ARBA00022692"/>
    </source>
</evidence>
<dbReference type="Pfam" id="PF02990">
    <property type="entry name" value="EMP70"/>
    <property type="match status" value="2"/>
</dbReference>
<keyword evidence="4 9" id="KW-0812">Transmembrane</keyword>
<keyword evidence="6 9" id="KW-1133">Transmembrane helix</keyword>
<feature type="transmembrane region" description="Helical" evidence="9">
    <location>
        <begin position="202"/>
        <end position="223"/>
    </location>
</feature>
<dbReference type="GO" id="GO:0016020">
    <property type="term" value="C:membrane"/>
    <property type="evidence" value="ECO:0007669"/>
    <property type="project" value="UniProtKB-SubCell"/>
</dbReference>
<accession>A0A4P9ZF05</accession>
<comment type="subcellular location">
    <subcellularLocation>
        <location evidence="2">Golgi apparatus</location>
    </subcellularLocation>
    <subcellularLocation>
        <location evidence="1">Membrane</location>
        <topology evidence="1">Multi-pass membrane protein</topology>
    </subcellularLocation>
</comment>
<protein>
    <recommendedName>
        <fullName evidence="9">Transmembrane 9 superfamily member</fullName>
    </recommendedName>
</protein>
<keyword evidence="7" id="KW-0333">Golgi apparatus</keyword>
<feature type="transmembrane region" description="Helical" evidence="9">
    <location>
        <begin position="432"/>
        <end position="461"/>
    </location>
</feature>
<dbReference type="GO" id="GO:0072657">
    <property type="term" value="P:protein localization to membrane"/>
    <property type="evidence" value="ECO:0007669"/>
    <property type="project" value="TreeGrafter"/>
</dbReference>
<evidence type="ECO:0000256" key="3">
    <source>
        <dbReference type="ARBA" id="ARBA00005227"/>
    </source>
</evidence>
<comment type="similarity">
    <text evidence="3 9">Belongs to the nonaspanin (TM9SF) (TC 9.A.2) family.</text>
</comment>
<keyword evidence="5" id="KW-0732">Signal</keyword>
<feature type="transmembrane region" description="Helical" evidence="9">
    <location>
        <begin position="281"/>
        <end position="302"/>
    </location>
</feature>
<reference evidence="11" key="1">
    <citation type="journal article" date="2018" name="Nat. Microbiol.">
        <title>Leveraging single-cell genomics to expand the fungal tree of life.</title>
        <authorList>
            <person name="Ahrendt S.R."/>
            <person name="Quandt C.A."/>
            <person name="Ciobanu D."/>
            <person name="Clum A."/>
            <person name="Salamov A."/>
            <person name="Andreopoulos B."/>
            <person name="Cheng J.F."/>
            <person name="Woyke T."/>
            <person name="Pelin A."/>
            <person name="Henrissat B."/>
            <person name="Reynolds N.K."/>
            <person name="Benny G.L."/>
            <person name="Smith M.E."/>
            <person name="James T.Y."/>
            <person name="Grigoriev I.V."/>
        </authorList>
    </citation>
    <scope>NUCLEOTIDE SEQUENCE [LARGE SCALE GENOMIC DNA]</scope>
    <source>
        <strain evidence="11">Baker2002</strain>
    </source>
</reference>
<dbReference type="Proteomes" id="UP000268321">
    <property type="component" value="Unassembled WGS sequence"/>
</dbReference>
<dbReference type="GO" id="GO:0005794">
    <property type="term" value="C:Golgi apparatus"/>
    <property type="evidence" value="ECO:0007669"/>
    <property type="project" value="UniProtKB-SubCell"/>
</dbReference>
<evidence type="ECO:0000256" key="7">
    <source>
        <dbReference type="ARBA" id="ARBA00023034"/>
    </source>
</evidence>
<feature type="transmembrane region" description="Helical" evidence="9">
    <location>
        <begin position="363"/>
        <end position="388"/>
    </location>
</feature>
<dbReference type="EMBL" id="ML004439">
    <property type="protein sequence ID" value="RKP31616.1"/>
    <property type="molecule type" value="Genomic_DNA"/>
</dbReference>
<proteinExistence type="inferred from homology"/>
<gene>
    <name evidence="10" type="ORF">METBISCDRAFT_22219</name>
</gene>
<keyword evidence="11" id="KW-1185">Reference proteome</keyword>
<evidence type="ECO:0000256" key="8">
    <source>
        <dbReference type="ARBA" id="ARBA00023136"/>
    </source>
</evidence>
<evidence type="ECO:0000256" key="1">
    <source>
        <dbReference type="ARBA" id="ARBA00004141"/>
    </source>
</evidence>
<evidence type="ECO:0000313" key="10">
    <source>
        <dbReference type="EMBL" id="RKP31616.1"/>
    </source>
</evidence>
<evidence type="ECO:0000256" key="2">
    <source>
        <dbReference type="ARBA" id="ARBA00004555"/>
    </source>
</evidence>
<keyword evidence="8 9" id="KW-0472">Membrane</keyword>
<dbReference type="InterPro" id="IPR004240">
    <property type="entry name" value="EMP70"/>
</dbReference>
<evidence type="ECO:0000256" key="9">
    <source>
        <dbReference type="RuleBase" id="RU363079"/>
    </source>
</evidence>
<evidence type="ECO:0000313" key="11">
    <source>
        <dbReference type="Proteomes" id="UP000268321"/>
    </source>
</evidence>
<dbReference type="PANTHER" id="PTHR10766">
    <property type="entry name" value="TRANSMEMBRANE 9 SUPERFAMILY PROTEIN"/>
    <property type="match status" value="1"/>
</dbReference>
<feature type="transmembrane region" description="Helical" evidence="9">
    <location>
        <begin position="138"/>
        <end position="163"/>
    </location>
</feature>
<evidence type="ECO:0000256" key="6">
    <source>
        <dbReference type="ARBA" id="ARBA00022989"/>
    </source>
</evidence>
<dbReference type="PANTHER" id="PTHR10766:SF55">
    <property type="entry name" value="TRANSMEMBRANE 9 SUPERFAMILY MEMBER 4"/>
    <property type="match status" value="1"/>
</dbReference>
<comment type="caution">
    <text evidence="9">Lacks conserved residue(s) required for the propagation of feature annotation.</text>
</comment>
<evidence type="ECO:0000256" key="5">
    <source>
        <dbReference type="ARBA" id="ARBA00022729"/>
    </source>
</evidence>
<sequence>MGATATGIERAQLLVRNGYLVHWNVDGLPVTTTFTGKIGTAKFYAAGFTLGYLVDDVAYLDNHVTLVLRYHKEKNCRHSIRKRRIHKESGSGTDKDPQNVINYTCAVYWREERLMDYNNRWNLHYAIDNLSRSSSVHWLSLLNSLMLVGVLSLVAATFVYQLVRADHRISAKEEAPETDHRWRLLAADAIQQPRTVGVLSMLAAYGVWSLVATLDVLLTLFLNNELHFGLAISASAFFNNHQGLIFMCSAALSTTLLAGMVVINCVMWVKESSNAVPFGTFVVIVVFFAVVEIPICLLGGMMDNGVGFSLRSSLMMSYTPLLSSFLPQPGIHRQLAFAENSLAFSEKGTVLSGSSFLFTTTRFIVLCLYFGIIPFVSEAAVMLTYVLLTVFYDAHWQWMSFAMPTFLSVYILLYSVYYHVYHLQIVDFVSSLIYFAYMALVSVTLGIACGAVGVSSSLLYLRKIYSAAKRD</sequence>